<protein>
    <recommendedName>
        <fullName evidence="3">ASCH domain-containing protein</fullName>
    </recommendedName>
</protein>
<evidence type="ECO:0000313" key="2">
    <source>
        <dbReference type="Proteomes" id="UP000824261"/>
    </source>
</evidence>
<dbReference type="Gene3D" id="2.30.130.30">
    <property type="entry name" value="Hypothetical protein"/>
    <property type="match status" value="1"/>
</dbReference>
<dbReference type="Proteomes" id="UP000824261">
    <property type="component" value="Unassembled WGS sequence"/>
</dbReference>
<reference evidence="1" key="2">
    <citation type="journal article" date="2021" name="PeerJ">
        <title>Extensive microbial diversity within the chicken gut microbiome revealed by metagenomics and culture.</title>
        <authorList>
            <person name="Gilroy R."/>
            <person name="Ravi A."/>
            <person name="Getino M."/>
            <person name="Pursley I."/>
            <person name="Horton D.L."/>
            <person name="Alikhan N.F."/>
            <person name="Baker D."/>
            <person name="Gharbi K."/>
            <person name="Hall N."/>
            <person name="Watson M."/>
            <person name="Adriaenssens E.M."/>
            <person name="Foster-Nyarko E."/>
            <person name="Jarju S."/>
            <person name="Secka A."/>
            <person name="Antonio M."/>
            <person name="Oren A."/>
            <person name="Chaudhuri R.R."/>
            <person name="La Ragione R."/>
            <person name="Hildebrand F."/>
            <person name="Pallen M.J."/>
        </authorList>
    </citation>
    <scope>NUCLEOTIDE SEQUENCE</scope>
    <source>
        <strain evidence="1">ChiGjej1B1-2707</strain>
    </source>
</reference>
<comment type="caution">
    <text evidence="1">The sequence shown here is derived from an EMBL/GenBank/DDBJ whole genome shotgun (WGS) entry which is preliminary data.</text>
</comment>
<dbReference type="EMBL" id="DVGB01000101">
    <property type="protein sequence ID" value="HIR02252.1"/>
    <property type="molecule type" value="Genomic_DNA"/>
</dbReference>
<reference evidence="1" key="1">
    <citation type="submission" date="2020-10" db="EMBL/GenBank/DDBJ databases">
        <authorList>
            <person name="Gilroy R."/>
        </authorList>
    </citation>
    <scope>NUCLEOTIDE SEQUENCE</scope>
    <source>
        <strain evidence="1">ChiGjej1B1-2707</strain>
    </source>
</reference>
<evidence type="ECO:0008006" key="3">
    <source>
        <dbReference type="Google" id="ProtNLM"/>
    </source>
</evidence>
<evidence type="ECO:0000313" key="1">
    <source>
        <dbReference type="EMBL" id="HIR02252.1"/>
    </source>
</evidence>
<organism evidence="1 2">
    <name type="scientific">Candidatus Aveggerthella stercoripullorum</name>
    <dbReference type="NCBI Taxonomy" id="2840688"/>
    <lineage>
        <taxon>Bacteria</taxon>
        <taxon>Bacillati</taxon>
        <taxon>Actinomycetota</taxon>
        <taxon>Coriobacteriia</taxon>
        <taxon>Eggerthellales</taxon>
        <taxon>Eggerthellaceae</taxon>
        <taxon>Eggerthellaceae incertae sedis</taxon>
        <taxon>Candidatus Aveggerthella</taxon>
    </lineage>
</organism>
<dbReference type="SUPFAM" id="SSF88697">
    <property type="entry name" value="PUA domain-like"/>
    <property type="match status" value="1"/>
</dbReference>
<dbReference type="AlphaFoldDB" id="A0A9D1D556"/>
<name>A0A9D1D556_9ACTN</name>
<proteinExistence type="predicted"/>
<accession>A0A9D1D556</accession>
<dbReference type="InterPro" id="IPR015947">
    <property type="entry name" value="PUA-like_sf"/>
</dbReference>
<sequence>MKENFAETMPTKRFMVDLACGRFDSQDDMHTVAVVATSSHDDAEVIREVAGYRGIAKSVLVSEFDDVSNSQRPTAITEEAAAAIHRFLASWDFESTRFLFVCDGSVSRSAAMLCAWMRLCGEDDLPLWADAQNCSPNVLVYGRLLAAGGEQLSEAQLSERELLKDMVLGCKVAGRKSHAMHLLEKPWRQIRDGEKRCELRRLDAKRKAVAPGDLVVFSRAGLPDELLVVRVTECRTAGSIEKLLLDDDVLSASGFATLEDAVAGMGEIYGDDPYEALGIFLDASDWVRGMDACRRMPKQILDSMHGSAVMRDYFADGMK</sequence>
<gene>
    <name evidence="1" type="ORF">IAA69_08350</name>
</gene>